<dbReference type="InterPro" id="IPR007387">
    <property type="entry name" value="TRAP_DctQ"/>
</dbReference>
<evidence type="ECO:0000256" key="9">
    <source>
        <dbReference type="SAM" id="Phobius"/>
    </source>
</evidence>
<feature type="transmembrane region" description="Helical" evidence="9">
    <location>
        <begin position="98"/>
        <end position="120"/>
    </location>
</feature>
<evidence type="ECO:0000256" key="4">
    <source>
        <dbReference type="ARBA" id="ARBA00022519"/>
    </source>
</evidence>
<dbReference type="GO" id="GO:0005886">
    <property type="term" value="C:plasma membrane"/>
    <property type="evidence" value="ECO:0007669"/>
    <property type="project" value="UniProtKB-SubCell"/>
</dbReference>
<keyword evidence="2" id="KW-0813">Transport</keyword>
<feature type="domain" description="Tripartite ATP-independent periplasmic transporters DctQ component" evidence="10">
    <location>
        <begin position="35"/>
        <end position="162"/>
    </location>
</feature>
<feature type="transmembrane region" description="Helical" evidence="9">
    <location>
        <begin position="56"/>
        <end position="78"/>
    </location>
</feature>
<name>A0A2G6KEK2_9BACT</name>
<comment type="caution">
    <text evidence="11">The sequence shown here is derived from an EMBL/GenBank/DDBJ whole genome shotgun (WGS) entry which is preliminary data.</text>
</comment>
<accession>A0A2G6KEK2</accession>
<evidence type="ECO:0000256" key="2">
    <source>
        <dbReference type="ARBA" id="ARBA00022448"/>
    </source>
</evidence>
<gene>
    <name evidence="11" type="ORF">CSA56_09285</name>
</gene>
<keyword evidence="7 9" id="KW-0472">Membrane</keyword>
<protein>
    <recommendedName>
        <fullName evidence="10">Tripartite ATP-independent periplasmic transporters DctQ component domain-containing protein</fullName>
    </recommendedName>
</protein>
<evidence type="ECO:0000256" key="3">
    <source>
        <dbReference type="ARBA" id="ARBA00022475"/>
    </source>
</evidence>
<evidence type="ECO:0000256" key="5">
    <source>
        <dbReference type="ARBA" id="ARBA00022692"/>
    </source>
</evidence>
<keyword evidence="4" id="KW-0997">Cell inner membrane</keyword>
<evidence type="ECO:0000256" key="8">
    <source>
        <dbReference type="ARBA" id="ARBA00038436"/>
    </source>
</evidence>
<evidence type="ECO:0000256" key="6">
    <source>
        <dbReference type="ARBA" id="ARBA00022989"/>
    </source>
</evidence>
<keyword evidence="6 9" id="KW-1133">Transmembrane helix</keyword>
<organism evidence="11 12">
    <name type="scientific">candidate division KSB3 bacterium</name>
    <dbReference type="NCBI Taxonomy" id="2044937"/>
    <lineage>
        <taxon>Bacteria</taxon>
        <taxon>candidate division KSB3</taxon>
    </lineage>
</organism>
<keyword evidence="5 9" id="KW-0812">Transmembrane</keyword>
<comment type="similarity">
    <text evidence="8">Belongs to the TRAP transporter small permease family.</text>
</comment>
<evidence type="ECO:0000256" key="7">
    <source>
        <dbReference type="ARBA" id="ARBA00023136"/>
    </source>
</evidence>
<dbReference type="PANTHER" id="PTHR35011:SF11">
    <property type="entry name" value="TRAP TRANSPORTER SMALL PERMEASE PROTEIN"/>
    <property type="match status" value="1"/>
</dbReference>
<evidence type="ECO:0000313" key="12">
    <source>
        <dbReference type="Proteomes" id="UP000230821"/>
    </source>
</evidence>
<evidence type="ECO:0000313" key="11">
    <source>
        <dbReference type="EMBL" id="PIE34091.1"/>
    </source>
</evidence>
<sequence>MKNIMFTQIEFFLKVINDILEKVTIWAAKIGLILMLGINVLEIFSRTLFSHSFDWVQELSILLLGTMVFLGSCGVYRQKRDAVVTYFLDKFLPAWLRPPLVLLFNSLIIAFLATLTVYAIKLQGLQSLARAIYLPIMMNWFSFPVIIFAVVSLLIFLEDTLGIINTMRRKGQSS</sequence>
<comment type="subcellular location">
    <subcellularLocation>
        <location evidence="1">Cell inner membrane</location>
        <topology evidence="1">Multi-pass membrane protein</topology>
    </subcellularLocation>
</comment>
<feature type="transmembrane region" description="Helical" evidence="9">
    <location>
        <begin position="132"/>
        <end position="157"/>
    </location>
</feature>
<dbReference type="InterPro" id="IPR055348">
    <property type="entry name" value="DctQ"/>
</dbReference>
<dbReference type="Pfam" id="PF04290">
    <property type="entry name" value="DctQ"/>
    <property type="match status" value="1"/>
</dbReference>
<proteinExistence type="inferred from homology"/>
<dbReference type="GO" id="GO:0022857">
    <property type="term" value="F:transmembrane transporter activity"/>
    <property type="evidence" value="ECO:0007669"/>
    <property type="project" value="TreeGrafter"/>
</dbReference>
<dbReference type="GO" id="GO:0015740">
    <property type="term" value="P:C4-dicarboxylate transport"/>
    <property type="evidence" value="ECO:0007669"/>
    <property type="project" value="TreeGrafter"/>
</dbReference>
<keyword evidence="3" id="KW-1003">Cell membrane</keyword>
<reference evidence="11 12" key="1">
    <citation type="submission" date="2017-10" db="EMBL/GenBank/DDBJ databases">
        <title>Novel microbial diversity and functional potential in the marine mammal oral microbiome.</title>
        <authorList>
            <person name="Dudek N.K."/>
            <person name="Sun C.L."/>
            <person name="Burstein D."/>
            <person name="Kantor R.S."/>
            <person name="Aliaga Goltsman D.S."/>
            <person name="Bik E.M."/>
            <person name="Thomas B.C."/>
            <person name="Banfield J.F."/>
            <person name="Relman D.A."/>
        </authorList>
    </citation>
    <scope>NUCLEOTIDE SEQUENCE [LARGE SCALE GENOMIC DNA]</scope>
    <source>
        <strain evidence="11">DOLJORAL78_47_16</strain>
    </source>
</reference>
<dbReference type="Proteomes" id="UP000230821">
    <property type="component" value="Unassembled WGS sequence"/>
</dbReference>
<evidence type="ECO:0000259" key="10">
    <source>
        <dbReference type="Pfam" id="PF04290"/>
    </source>
</evidence>
<feature type="transmembrane region" description="Helical" evidence="9">
    <location>
        <begin position="23"/>
        <end position="44"/>
    </location>
</feature>
<evidence type="ECO:0000256" key="1">
    <source>
        <dbReference type="ARBA" id="ARBA00004429"/>
    </source>
</evidence>
<dbReference type="PANTHER" id="PTHR35011">
    <property type="entry name" value="2,3-DIKETO-L-GULONATE TRAP TRANSPORTER SMALL PERMEASE PROTEIN YIAM"/>
    <property type="match status" value="1"/>
</dbReference>
<dbReference type="EMBL" id="PDSK01000092">
    <property type="protein sequence ID" value="PIE34091.1"/>
    <property type="molecule type" value="Genomic_DNA"/>
</dbReference>
<dbReference type="AlphaFoldDB" id="A0A2G6KEK2"/>